<dbReference type="Proteomes" id="UP000622653">
    <property type="component" value="Unassembled WGS sequence"/>
</dbReference>
<dbReference type="AlphaFoldDB" id="A0A8J7KHR4"/>
<accession>A0A8J7KHR4</accession>
<protein>
    <submittedName>
        <fullName evidence="1">Uncharacterized protein</fullName>
    </submittedName>
</protein>
<comment type="caution">
    <text evidence="1">The sequence shown here is derived from an EMBL/GenBank/DDBJ whole genome shotgun (WGS) entry which is preliminary data.</text>
</comment>
<proteinExistence type="predicted"/>
<dbReference type="RefSeq" id="WP_194562903.1">
    <property type="nucleotide sequence ID" value="NZ_JADKPV010000004.1"/>
</dbReference>
<keyword evidence="2" id="KW-1185">Reference proteome</keyword>
<organism evidence="1 2">
    <name type="scientific">Savagea serpentis</name>
    <dbReference type="NCBI Taxonomy" id="2785297"/>
    <lineage>
        <taxon>Bacteria</taxon>
        <taxon>Bacillati</taxon>
        <taxon>Bacillota</taxon>
        <taxon>Bacilli</taxon>
        <taxon>Bacillales</taxon>
        <taxon>Caryophanaceae</taxon>
        <taxon>Savagea</taxon>
    </lineage>
</organism>
<evidence type="ECO:0000313" key="2">
    <source>
        <dbReference type="Proteomes" id="UP000622653"/>
    </source>
</evidence>
<name>A0A8J7KHR4_9BACL</name>
<evidence type="ECO:0000313" key="1">
    <source>
        <dbReference type="EMBL" id="MBF4501418.1"/>
    </source>
</evidence>
<gene>
    <name evidence="1" type="ORF">IRY55_08595</name>
</gene>
<sequence length="87" mass="10561">MKNLEKYDLSVGQFNIIYPQLYRSYKHLIQINCLNGEIVFFYATETEHNAYETKQFRYLIRFFALEFQGKVEAQTMTFPLVTRKEYK</sequence>
<reference evidence="1" key="1">
    <citation type="submission" date="2020-11" db="EMBL/GenBank/DDBJ databases">
        <title>Multidrug resistant novel bacterium Savagea serpentis sp. nov., isolated from the scats of a vine snake (Ahaetulla nasuta).</title>
        <authorList>
            <person name="Venkata Ramana V."/>
            <person name="Vikas Patil S."/>
            <person name="Yogita Lugani V."/>
        </authorList>
    </citation>
    <scope>NUCLEOTIDE SEQUENCE</scope>
    <source>
        <strain evidence="1">SN6</strain>
    </source>
</reference>
<dbReference type="EMBL" id="JADKPV010000004">
    <property type="protein sequence ID" value="MBF4501418.1"/>
    <property type="molecule type" value="Genomic_DNA"/>
</dbReference>